<accession>A0A3A8MNT2</accession>
<dbReference type="Proteomes" id="UP000273405">
    <property type="component" value="Unassembled WGS sequence"/>
</dbReference>
<gene>
    <name evidence="1" type="ORF">D7X12_36235</name>
</gene>
<organism evidence="1 2">
    <name type="scientific">Corallococcus sicarius</name>
    <dbReference type="NCBI Taxonomy" id="2316726"/>
    <lineage>
        <taxon>Bacteria</taxon>
        <taxon>Pseudomonadati</taxon>
        <taxon>Myxococcota</taxon>
        <taxon>Myxococcia</taxon>
        <taxon>Myxococcales</taxon>
        <taxon>Cystobacterineae</taxon>
        <taxon>Myxococcaceae</taxon>
        <taxon>Corallococcus</taxon>
    </lineage>
</organism>
<dbReference type="OrthoDB" id="8896796at2"/>
<keyword evidence="2" id="KW-1185">Reference proteome</keyword>
<evidence type="ECO:0000313" key="2">
    <source>
        <dbReference type="Proteomes" id="UP000273405"/>
    </source>
</evidence>
<dbReference type="AlphaFoldDB" id="A0A3A8MNT2"/>
<dbReference type="EMBL" id="RAWG01000380">
    <property type="protein sequence ID" value="RKH33290.1"/>
    <property type="molecule type" value="Genomic_DNA"/>
</dbReference>
<dbReference type="Gene3D" id="2.60.40.2970">
    <property type="match status" value="1"/>
</dbReference>
<reference evidence="2" key="1">
    <citation type="submission" date="2018-09" db="EMBL/GenBank/DDBJ databases">
        <authorList>
            <person name="Livingstone P.G."/>
            <person name="Whitworth D.E."/>
        </authorList>
    </citation>
    <scope>NUCLEOTIDE SEQUENCE [LARGE SCALE GENOMIC DNA]</scope>
    <source>
        <strain evidence="2">CA040B</strain>
    </source>
</reference>
<keyword evidence="1" id="KW-0645">Protease</keyword>
<evidence type="ECO:0000313" key="1">
    <source>
        <dbReference type="EMBL" id="RKH33290.1"/>
    </source>
</evidence>
<keyword evidence="1" id="KW-0378">Hydrolase</keyword>
<sequence length="148" mass="16048">MTTPTLDCALSAPAKARVGEPVEVLFQLTNRSAQPVYILPWQSPLEGLLGPALAITRDGEEVSYQGPMVKRRAPSESSYVTLAPGATAENRVEVTQAYDFQKPGTYRIAFSNELMDVTSRKEDVPRPGGDYKPAPVKCAPVDVVLTAR</sequence>
<dbReference type="GO" id="GO:0006508">
    <property type="term" value="P:proteolysis"/>
    <property type="evidence" value="ECO:0007669"/>
    <property type="project" value="UniProtKB-KW"/>
</dbReference>
<name>A0A3A8MNT2_9BACT</name>
<proteinExistence type="predicted"/>
<dbReference type="GO" id="GO:0008233">
    <property type="term" value="F:peptidase activity"/>
    <property type="evidence" value="ECO:0007669"/>
    <property type="project" value="UniProtKB-KW"/>
</dbReference>
<comment type="caution">
    <text evidence="1">The sequence shown here is derived from an EMBL/GenBank/DDBJ whole genome shotgun (WGS) entry which is preliminary data.</text>
</comment>
<protein>
    <submittedName>
        <fullName evidence="1">Protease</fullName>
    </submittedName>
</protein>